<dbReference type="InterPro" id="IPR023772">
    <property type="entry name" value="DNA-bd_HTH_TetR-type_CS"/>
</dbReference>
<feature type="domain" description="HTH tetR-type" evidence="8">
    <location>
        <begin position="27"/>
        <end position="87"/>
    </location>
</feature>
<reference evidence="9 10" key="1">
    <citation type="submission" date="2019-09" db="EMBL/GenBank/DDBJ databases">
        <authorList>
            <person name="Depoorter E."/>
        </authorList>
    </citation>
    <scope>NUCLEOTIDE SEQUENCE [LARGE SCALE GENOMIC DNA]</scope>
    <source>
        <strain evidence="9">R-18109</strain>
    </source>
</reference>
<feature type="compositionally biased region" description="Basic and acidic residues" evidence="7">
    <location>
        <begin position="1"/>
        <end position="17"/>
    </location>
</feature>
<dbReference type="PROSITE" id="PS50977">
    <property type="entry name" value="HTH_TETR_2"/>
    <property type="match status" value="1"/>
</dbReference>
<evidence type="ECO:0000256" key="3">
    <source>
        <dbReference type="ARBA" id="ARBA00023054"/>
    </source>
</evidence>
<protein>
    <submittedName>
        <fullName evidence="9">TetR family transcriptional regulator</fullName>
    </submittedName>
</protein>
<sequence>MTDRTKAGTTTVKDDAPAGKPRTKPAEVRLEELMAAAETLFLAQGVEATTISEIVEHAQVAKGTFYHYFESKSDMLAALAQRYTSSFLDRLQHAVDACDADDWLARLRAWIRTNIETYAATYRTHDIVYTNHHHHDRANADKNAILEQLGAILDGGARAGTWRLAHPQVTALLIYAGVHGATDHIIAAPETDRAAFVDAVVDDCLRMLGAGTSRAARARP</sequence>
<evidence type="ECO:0000313" key="10">
    <source>
        <dbReference type="Proteomes" id="UP000494260"/>
    </source>
</evidence>
<dbReference type="InterPro" id="IPR036271">
    <property type="entry name" value="Tet_transcr_reg_TetR-rel_C_sf"/>
</dbReference>
<evidence type="ECO:0000256" key="1">
    <source>
        <dbReference type="ARBA" id="ARBA00022491"/>
    </source>
</evidence>
<dbReference type="Gene3D" id="1.10.10.60">
    <property type="entry name" value="Homeodomain-like"/>
    <property type="match status" value="1"/>
</dbReference>
<dbReference type="EMBL" id="CABVQH010000032">
    <property type="protein sequence ID" value="VWD31722.1"/>
    <property type="molecule type" value="Genomic_DNA"/>
</dbReference>
<keyword evidence="5" id="KW-0804">Transcription</keyword>
<dbReference type="SUPFAM" id="SSF48498">
    <property type="entry name" value="Tetracyclin repressor-like, C-terminal domain"/>
    <property type="match status" value="1"/>
</dbReference>
<feature type="DNA-binding region" description="H-T-H motif" evidence="6">
    <location>
        <begin position="50"/>
        <end position="69"/>
    </location>
</feature>
<dbReference type="InterPro" id="IPR009057">
    <property type="entry name" value="Homeodomain-like_sf"/>
</dbReference>
<feature type="region of interest" description="Disordered" evidence="7">
    <location>
        <begin position="1"/>
        <end position="23"/>
    </location>
</feature>
<dbReference type="InterPro" id="IPR050109">
    <property type="entry name" value="HTH-type_TetR-like_transc_reg"/>
</dbReference>
<dbReference type="PANTHER" id="PTHR30055">
    <property type="entry name" value="HTH-TYPE TRANSCRIPTIONAL REGULATOR RUTR"/>
    <property type="match status" value="1"/>
</dbReference>
<keyword evidence="1" id="KW-0678">Repressor</keyword>
<name>A0A6P2ZAW7_BURL3</name>
<evidence type="ECO:0000313" key="9">
    <source>
        <dbReference type="EMBL" id="VWD31722.1"/>
    </source>
</evidence>
<accession>A0A6P2ZAW7</accession>
<evidence type="ECO:0000259" key="8">
    <source>
        <dbReference type="PROSITE" id="PS50977"/>
    </source>
</evidence>
<gene>
    <name evidence="9" type="ORF">BLA18109_06709</name>
</gene>
<evidence type="ECO:0000256" key="7">
    <source>
        <dbReference type="SAM" id="MobiDB-lite"/>
    </source>
</evidence>
<dbReference type="PROSITE" id="PS01081">
    <property type="entry name" value="HTH_TETR_1"/>
    <property type="match status" value="1"/>
</dbReference>
<dbReference type="RefSeq" id="WP_174954313.1">
    <property type="nucleotide sequence ID" value="NZ_CABVQH010000032.1"/>
</dbReference>
<dbReference type="PANTHER" id="PTHR30055:SF183">
    <property type="entry name" value="NUCLEOID OCCLUSION FACTOR SLMA"/>
    <property type="match status" value="1"/>
</dbReference>
<organism evidence="9 10">
    <name type="scientific">Burkholderia lata (strain ATCC 17760 / DSM 23089 / LMG 22485 / NCIMB 9086 / R18194 / 383)</name>
    <dbReference type="NCBI Taxonomy" id="482957"/>
    <lineage>
        <taxon>Bacteria</taxon>
        <taxon>Pseudomonadati</taxon>
        <taxon>Pseudomonadota</taxon>
        <taxon>Betaproteobacteria</taxon>
        <taxon>Burkholderiales</taxon>
        <taxon>Burkholderiaceae</taxon>
        <taxon>Burkholderia</taxon>
        <taxon>Burkholderia cepacia complex</taxon>
    </lineage>
</organism>
<evidence type="ECO:0000256" key="4">
    <source>
        <dbReference type="ARBA" id="ARBA00023125"/>
    </source>
</evidence>
<dbReference type="Gene3D" id="1.10.357.10">
    <property type="entry name" value="Tetracycline Repressor, domain 2"/>
    <property type="match status" value="1"/>
</dbReference>
<keyword evidence="4 6" id="KW-0238">DNA-binding</keyword>
<dbReference type="GO" id="GO:0003700">
    <property type="term" value="F:DNA-binding transcription factor activity"/>
    <property type="evidence" value="ECO:0007669"/>
    <property type="project" value="TreeGrafter"/>
</dbReference>
<dbReference type="SUPFAM" id="SSF46689">
    <property type="entry name" value="Homeodomain-like"/>
    <property type="match status" value="1"/>
</dbReference>
<evidence type="ECO:0000256" key="5">
    <source>
        <dbReference type="ARBA" id="ARBA00023163"/>
    </source>
</evidence>
<dbReference type="Proteomes" id="UP000494260">
    <property type="component" value="Unassembled WGS sequence"/>
</dbReference>
<dbReference type="AlphaFoldDB" id="A0A6P2ZAW7"/>
<evidence type="ECO:0000256" key="2">
    <source>
        <dbReference type="ARBA" id="ARBA00023015"/>
    </source>
</evidence>
<evidence type="ECO:0000256" key="6">
    <source>
        <dbReference type="PROSITE-ProRule" id="PRU00335"/>
    </source>
</evidence>
<keyword evidence="3" id="KW-0175">Coiled coil</keyword>
<keyword evidence="2" id="KW-0805">Transcription regulation</keyword>
<dbReference type="GO" id="GO:0000976">
    <property type="term" value="F:transcription cis-regulatory region binding"/>
    <property type="evidence" value="ECO:0007669"/>
    <property type="project" value="TreeGrafter"/>
</dbReference>
<dbReference type="PRINTS" id="PR00455">
    <property type="entry name" value="HTHTETR"/>
</dbReference>
<proteinExistence type="predicted"/>
<dbReference type="Pfam" id="PF00440">
    <property type="entry name" value="TetR_N"/>
    <property type="match status" value="1"/>
</dbReference>
<dbReference type="InterPro" id="IPR001647">
    <property type="entry name" value="HTH_TetR"/>
</dbReference>